<dbReference type="OrthoDB" id="5244108at2"/>
<evidence type="ECO:0000256" key="2">
    <source>
        <dbReference type="PIRSR" id="PIRSR006386-1"/>
    </source>
</evidence>
<name>A0A547PE76_9SPHN</name>
<dbReference type="PIRSF" id="PIRSF006386">
    <property type="entry name" value="HCCAis_GSTk"/>
    <property type="match status" value="1"/>
</dbReference>
<comment type="catalytic activity">
    <reaction evidence="1">
        <text>2-hydroxychromene-2-carboxylate = (3E)-4-(2-hydroxyphenyl)-2-oxobut-3-enoate</text>
        <dbReference type="Rhea" id="RHEA:27401"/>
        <dbReference type="ChEBI" id="CHEBI:59350"/>
        <dbReference type="ChEBI" id="CHEBI:59353"/>
        <dbReference type="EC" id="5.99.1.4"/>
    </reaction>
</comment>
<dbReference type="EMBL" id="VHJK01000001">
    <property type="protein sequence ID" value="TRD12427.1"/>
    <property type="molecule type" value="Genomic_DNA"/>
</dbReference>
<comment type="caution">
    <text evidence="4">The sequence shown here is derived from an EMBL/GenBank/DDBJ whole genome shotgun (WGS) entry which is preliminary data.</text>
</comment>
<comment type="similarity">
    <text evidence="1">Belongs to the GST superfamily. NadH family.</text>
</comment>
<reference evidence="4 5" key="1">
    <citation type="submission" date="2019-06" db="EMBL/GenBank/DDBJ databases">
        <title>Erythrobacter insulae sp. nov., isolated from a tidal flat.</title>
        <authorList>
            <person name="Yoon J.-H."/>
        </authorList>
    </citation>
    <scope>NUCLEOTIDE SEQUENCE [LARGE SCALE GENOMIC DNA]</scope>
    <source>
        <strain evidence="4 5">JBTF-M21</strain>
    </source>
</reference>
<dbReference type="EC" id="5.99.1.4" evidence="1"/>
<evidence type="ECO:0000313" key="5">
    <source>
        <dbReference type="Proteomes" id="UP000316343"/>
    </source>
</evidence>
<organism evidence="4 5">
    <name type="scientific">Erythrobacter insulae</name>
    <dbReference type="NCBI Taxonomy" id="2584124"/>
    <lineage>
        <taxon>Bacteria</taxon>
        <taxon>Pseudomonadati</taxon>
        <taxon>Pseudomonadota</taxon>
        <taxon>Alphaproteobacteria</taxon>
        <taxon>Sphingomonadales</taxon>
        <taxon>Erythrobacteraceae</taxon>
        <taxon>Erythrobacter/Porphyrobacter group</taxon>
        <taxon>Erythrobacter</taxon>
    </lineage>
</organism>
<dbReference type="Pfam" id="PF01323">
    <property type="entry name" value="DSBA"/>
    <property type="match status" value="1"/>
</dbReference>
<feature type="domain" description="DSBA-like thioredoxin" evidence="3">
    <location>
        <begin position="6"/>
        <end position="205"/>
    </location>
</feature>
<keyword evidence="1 4" id="KW-0413">Isomerase</keyword>
<protein>
    <recommendedName>
        <fullName evidence="1">2-hydroxychromene-2-carboxylate isomerase</fullName>
        <ecNumber evidence="1">5.99.1.4</ecNumber>
    </recommendedName>
</protein>
<dbReference type="Proteomes" id="UP000316343">
    <property type="component" value="Unassembled WGS sequence"/>
</dbReference>
<gene>
    <name evidence="4" type="ORF">FGU71_11505</name>
</gene>
<dbReference type="InterPro" id="IPR051924">
    <property type="entry name" value="GST_Kappa/NadH"/>
</dbReference>
<evidence type="ECO:0000259" key="3">
    <source>
        <dbReference type="Pfam" id="PF01323"/>
    </source>
</evidence>
<dbReference type="RefSeq" id="WP_142788698.1">
    <property type="nucleotide sequence ID" value="NZ_VHJK01000001.1"/>
</dbReference>
<sequence>MTLKADLFFSFRSPYSYLAIGRYRAMIADYDLEIALRTVWPIAIRDPALLFSGNPNVPRYILMDSMRSAQMLGIPFRWPRPDPIVQNLATREIAADQPYIYRLGRLGQAAERAGKGVEFADEVSRVIFSGEVDGWDEGDHLADAAERAGLKMTDLEAVVAADTKALDDEIAANQAALEAAGHWGVPTLVFDGEPFFGQDRIEMAKWRMEQKGLVKR</sequence>
<dbReference type="InterPro" id="IPR001853">
    <property type="entry name" value="DSBA-like_thioredoxin_dom"/>
</dbReference>
<dbReference type="InterPro" id="IPR036249">
    <property type="entry name" value="Thioredoxin-like_sf"/>
</dbReference>
<dbReference type="Gene3D" id="3.40.30.10">
    <property type="entry name" value="Glutaredoxin"/>
    <property type="match status" value="1"/>
</dbReference>
<dbReference type="GO" id="GO:0018845">
    <property type="term" value="F:2-hydroxychromene-2-carboxylate isomerase activity"/>
    <property type="evidence" value="ECO:0007669"/>
    <property type="project" value="UniProtKB-UniRule"/>
</dbReference>
<proteinExistence type="inferred from homology"/>
<dbReference type="SUPFAM" id="SSF52833">
    <property type="entry name" value="Thioredoxin-like"/>
    <property type="match status" value="1"/>
</dbReference>
<keyword evidence="5" id="KW-1185">Reference proteome</keyword>
<dbReference type="AlphaFoldDB" id="A0A547PE76"/>
<dbReference type="PANTHER" id="PTHR42943">
    <property type="entry name" value="GLUTATHIONE S-TRANSFERASE KAPPA"/>
    <property type="match status" value="1"/>
</dbReference>
<dbReference type="InterPro" id="IPR014440">
    <property type="entry name" value="HCCAis_GSTk"/>
</dbReference>
<accession>A0A547PE76</accession>
<feature type="active site" description="Nucleophile" evidence="2">
    <location>
        <position position="13"/>
    </location>
</feature>
<dbReference type="GO" id="GO:0016491">
    <property type="term" value="F:oxidoreductase activity"/>
    <property type="evidence" value="ECO:0007669"/>
    <property type="project" value="InterPro"/>
</dbReference>
<evidence type="ECO:0000313" key="4">
    <source>
        <dbReference type="EMBL" id="TRD12427.1"/>
    </source>
</evidence>
<evidence type="ECO:0000256" key="1">
    <source>
        <dbReference type="PIRNR" id="PIRNR006386"/>
    </source>
</evidence>
<dbReference type="PANTHER" id="PTHR42943:SF2">
    <property type="entry name" value="GLUTATHIONE S-TRANSFERASE KAPPA 1"/>
    <property type="match status" value="1"/>
</dbReference>